<dbReference type="GO" id="GO:0004662">
    <property type="term" value="F:CAAX-protein geranylgeranyltransferase activity"/>
    <property type="evidence" value="ECO:0007669"/>
    <property type="project" value="TreeGrafter"/>
</dbReference>
<evidence type="ECO:0000256" key="6">
    <source>
        <dbReference type="ARBA" id="ARBA00022737"/>
    </source>
</evidence>
<evidence type="ECO:0000256" key="8">
    <source>
        <dbReference type="SAM" id="MobiDB-lite"/>
    </source>
</evidence>
<evidence type="ECO:0000256" key="7">
    <source>
        <dbReference type="ARBA" id="ARBA00022833"/>
    </source>
</evidence>
<accession>A0A6G1IAK8</accession>
<keyword evidence="7" id="KW-0862">Zinc</keyword>
<feature type="domain" description="Prenyltransferase alpha-alpha toroid" evidence="9">
    <location>
        <begin position="12"/>
        <end position="397"/>
    </location>
</feature>
<keyword evidence="4 10" id="KW-0808">Transferase</keyword>
<dbReference type="GO" id="GO:0046872">
    <property type="term" value="F:metal ion binding"/>
    <property type="evidence" value="ECO:0007669"/>
    <property type="project" value="UniProtKB-KW"/>
</dbReference>
<keyword evidence="11" id="KW-1185">Reference proteome</keyword>
<organism evidence="10 11">
    <name type="scientific">Trichodelitschia bisporula</name>
    <dbReference type="NCBI Taxonomy" id="703511"/>
    <lineage>
        <taxon>Eukaryota</taxon>
        <taxon>Fungi</taxon>
        <taxon>Dikarya</taxon>
        <taxon>Ascomycota</taxon>
        <taxon>Pezizomycotina</taxon>
        <taxon>Dothideomycetes</taxon>
        <taxon>Dothideomycetes incertae sedis</taxon>
        <taxon>Phaeotrichales</taxon>
        <taxon>Phaeotrichaceae</taxon>
        <taxon>Trichodelitschia</taxon>
    </lineage>
</organism>
<dbReference type="OrthoDB" id="24893at2759"/>
<evidence type="ECO:0000259" key="9">
    <source>
        <dbReference type="Pfam" id="PF00432"/>
    </source>
</evidence>
<sequence>MKLQSSNCTMSFDKPKHINYWKRCLKTYLPNAYTSNDSNRMTLAFFTISALDLLSTLDDPATLSDEERASAVAWIYRCQHPNGGFRGFPGTDFGELSNAENAVWDPANVPATYFALMALALLRDDLMSVRKTECLAWLRRMQRPDGSFGETLSLDGAVEGGTDSRFGYCAMGIRWMLRGAVEGPAWGVPDIDVEGLVRVIRNCQTYDGGISELPFHEAHGGFTYCALSVLQFAQRLPSDTAGQKAGDLSDIELTTRWLLSRQVPAVDEEGDDSDSDASNNHSGTAQNPHSAAFDHFYPIPTADVPRPLCIGFNGRTNKLTDTCYTWWIAASLKMLKRLHLLSAEPACAYLLEQTQHRIGGFGKHAGEPPDLYHSYMGLAALALLGHEGIKPIHPSACFSLDGVQWLEGLEWRTKLCAKS</sequence>
<keyword evidence="5" id="KW-0479">Metal-binding</keyword>
<dbReference type="Pfam" id="PF00432">
    <property type="entry name" value="Prenyltrans"/>
    <property type="match status" value="1"/>
</dbReference>
<dbReference type="Proteomes" id="UP000799640">
    <property type="component" value="Unassembled WGS sequence"/>
</dbReference>
<name>A0A6G1IAK8_9PEZI</name>
<dbReference type="PANTHER" id="PTHR11774:SF4">
    <property type="entry name" value="GERANYLGERANYL TRANSFERASE TYPE-1 SUBUNIT BETA"/>
    <property type="match status" value="1"/>
</dbReference>
<comment type="similarity">
    <text evidence="2">Belongs to the protein prenyltransferase subunit beta family.</text>
</comment>
<dbReference type="InterPro" id="IPR045089">
    <property type="entry name" value="PGGT1B-like"/>
</dbReference>
<gene>
    <name evidence="10" type="ORF">EJ06DRAFT_17008</name>
</gene>
<dbReference type="GO" id="GO:0005953">
    <property type="term" value="C:CAAX-protein geranylgeranyltransferase complex"/>
    <property type="evidence" value="ECO:0007669"/>
    <property type="project" value="TreeGrafter"/>
</dbReference>
<evidence type="ECO:0000256" key="1">
    <source>
        <dbReference type="ARBA" id="ARBA00001947"/>
    </source>
</evidence>
<protein>
    <submittedName>
        <fullName evidence="10">Geranylgeranyl transferase type I beta subunit</fullName>
    </submittedName>
</protein>
<evidence type="ECO:0000256" key="2">
    <source>
        <dbReference type="ARBA" id="ARBA00010497"/>
    </source>
</evidence>
<dbReference type="EMBL" id="ML996687">
    <property type="protein sequence ID" value="KAF2405214.1"/>
    <property type="molecule type" value="Genomic_DNA"/>
</dbReference>
<proteinExistence type="inferred from homology"/>
<evidence type="ECO:0000256" key="4">
    <source>
        <dbReference type="ARBA" id="ARBA00022679"/>
    </source>
</evidence>
<evidence type="ECO:0000256" key="5">
    <source>
        <dbReference type="ARBA" id="ARBA00022723"/>
    </source>
</evidence>
<keyword evidence="6" id="KW-0677">Repeat</keyword>
<evidence type="ECO:0000256" key="3">
    <source>
        <dbReference type="ARBA" id="ARBA00022602"/>
    </source>
</evidence>
<keyword evidence="3" id="KW-0637">Prenyltransferase</keyword>
<evidence type="ECO:0000313" key="10">
    <source>
        <dbReference type="EMBL" id="KAF2405214.1"/>
    </source>
</evidence>
<dbReference type="AlphaFoldDB" id="A0A6G1IAK8"/>
<dbReference type="InterPro" id="IPR008930">
    <property type="entry name" value="Terpenoid_cyclase/PrenylTrfase"/>
</dbReference>
<evidence type="ECO:0000313" key="11">
    <source>
        <dbReference type="Proteomes" id="UP000799640"/>
    </source>
</evidence>
<reference evidence="10" key="1">
    <citation type="journal article" date="2020" name="Stud. Mycol.">
        <title>101 Dothideomycetes genomes: a test case for predicting lifestyles and emergence of pathogens.</title>
        <authorList>
            <person name="Haridas S."/>
            <person name="Albert R."/>
            <person name="Binder M."/>
            <person name="Bloem J."/>
            <person name="Labutti K."/>
            <person name="Salamov A."/>
            <person name="Andreopoulos B."/>
            <person name="Baker S."/>
            <person name="Barry K."/>
            <person name="Bills G."/>
            <person name="Bluhm B."/>
            <person name="Cannon C."/>
            <person name="Castanera R."/>
            <person name="Culley D."/>
            <person name="Daum C."/>
            <person name="Ezra D."/>
            <person name="Gonzalez J."/>
            <person name="Henrissat B."/>
            <person name="Kuo A."/>
            <person name="Liang C."/>
            <person name="Lipzen A."/>
            <person name="Lutzoni F."/>
            <person name="Magnuson J."/>
            <person name="Mondo S."/>
            <person name="Nolan M."/>
            <person name="Ohm R."/>
            <person name="Pangilinan J."/>
            <person name="Park H.-J."/>
            <person name="Ramirez L."/>
            <person name="Alfaro M."/>
            <person name="Sun H."/>
            <person name="Tritt A."/>
            <person name="Yoshinaga Y."/>
            <person name="Zwiers L.-H."/>
            <person name="Turgeon B."/>
            <person name="Goodwin S."/>
            <person name="Spatafora J."/>
            <person name="Crous P."/>
            <person name="Grigoriev I."/>
        </authorList>
    </citation>
    <scope>NUCLEOTIDE SEQUENCE</scope>
    <source>
        <strain evidence="10">CBS 262.69</strain>
    </source>
</reference>
<comment type="cofactor">
    <cofactor evidence="1">
        <name>Zn(2+)</name>
        <dbReference type="ChEBI" id="CHEBI:29105"/>
    </cofactor>
</comment>
<feature type="compositionally biased region" description="Acidic residues" evidence="8">
    <location>
        <begin position="266"/>
        <end position="275"/>
    </location>
</feature>
<dbReference type="InterPro" id="IPR001330">
    <property type="entry name" value="Prenyltrans"/>
</dbReference>
<feature type="region of interest" description="Disordered" evidence="8">
    <location>
        <begin position="265"/>
        <end position="286"/>
    </location>
</feature>
<dbReference type="Gene3D" id="1.50.10.20">
    <property type="match status" value="1"/>
</dbReference>
<dbReference type="SUPFAM" id="SSF48239">
    <property type="entry name" value="Terpenoid cyclases/Protein prenyltransferases"/>
    <property type="match status" value="1"/>
</dbReference>
<dbReference type="PANTHER" id="PTHR11774">
    <property type="entry name" value="GERANYLGERANYL TRANSFERASE TYPE BETA SUBUNIT"/>
    <property type="match status" value="1"/>
</dbReference>